<dbReference type="AlphaFoldDB" id="A0A1I5PRZ2"/>
<name>A0A1I5PRZ2_9ACTN</name>
<reference evidence="2 3" key="1">
    <citation type="submission" date="2016-10" db="EMBL/GenBank/DDBJ databases">
        <authorList>
            <person name="de Groot N.N."/>
        </authorList>
    </citation>
    <scope>NUCLEOTIDE SEQUENCE [LARGE SCALE GENOMIC DNA]</scope>
    <source>
        <strain evidence="2 3">DSM 43067</strain>
    </source>
</reference>
<evidence type="ECO:0000256" key="1">
    <source>
        <dbReference type="SAM" id="MobiDB-lite"/>
    </source>
</evidence>
<organism evidence="2 3">
    <name type="scientific">Actinomadura madurae</name>
    <dbReference type="NCBI Taxonomy" id="1993"/>
    <lineage>
        <taxon>Bacteria</taxon>
        <taxon>Bacillati</taxon>
        <taxon>Actinomycetota</taxon>
        <taxon>Actinomycetes</taxon>
        <taxon>Streptosporangiales</taxon>
        <taxon>Thermomonosporaceae</taxon>
        <taxon>Actinomadura</taxon>
    </lineage>
</organism>
<evidence type="ECO:0000313" key="2">
    <source>
        <dbReference type="EMBL" id="SFP36396.1"/>
    </source>
</evidence>
<proteinExistence type="predicted"/>
<evidence type="ECO:0000313" key="3">
    <source>
        <dbReference type="Proteomes" id="UP000183413"/>
    </source>
</evidence>
<dbReference type="InParanoid" id="A0A1I5PRZ2"/>
<sequence>MELLSNVLSDGADLAHLAAELDIPTIAGLQHQGDVSVIPAAMAEDDFRRPVSPVPAAGVAVVRGEAGGHTHLLLAAGDVRYDARDGAAGDIALGSLVVGEGATAWLDHPEHGNTGIAPGRYVLRRKREAAPRVLDPGTRRRRERARKQARKEAARAQALREQAEREQAELERAWDGAAVRFVED</sequence>
<protein>
    <submittedName>
        <fullName evidence="2">Uncharacterized protein</fullName>
    </submittedName>
</protein>
<keyword evidence="3" id="KW-1185">Reference proteome</keyword>
<dbReference type="EMBL" id="FOVH01000013">
    <property type="protein sequence ID" value="SFP36396.1"/>
    <property type="molecule type" value="Genomic_DNA"/>
</dbReference>
<feature type="compositionally biased region" description="Basic residues" evidence="1">
    <location>
        <begin position="139"/>
        <end position="149"/>
    </location>
</feature>
<accession>A0A1I5PRZ2</accession>
<feature type="region of interest" description="Disordered" evidence="1">
    <location>
        <begin position="136"/>
        <end position="163"/>
    </location>
</feature>
<dbReference type="GeneID" id="99647472"/>
<dbReference type="RefSeq" id="WP_052357185.1">
    <property type="nucleotide sequence ID" value="NZ_CP083237.1"/>
</dbReference>
<dbReference type="Proteomes" id="UP000183413">
    <property type="component" value="Unassembled WGS sequence"/>
</dbReference>
<gene>
    <name evidence="2" type="ORF">SAMN04489713_113220</name>
</gene>
<dbReference type="eggNOG" id="ENOG5033K3M">
    <property type="taxonomic scope" value="Bacteria"/>
</dbReference>